<name>A0AAN7D0A2_9PEZI</name>
<dbReference type="InterPro" id="IPR051678">
    <property type="entry name" value="AGP_Transferase"/>
</dbReference>
<comment type="caution">
    <text evidence="1">The sequence shown here is derived from an EMBL/GenBank/DDBJ whole genome shotgun (WGS) entry which is preliminary data.</text>
</comment>
<reference evidence="1" key="1">
    <citation type="journal article" date="2023" name="Mol. Phylogenet. Evol.">
        <title>Genome-scale phylogeny and comparative genomics of the fungal order Sordariales.</title>
        <authorList>
            <person name="Hensen N."/>
            <person name="Bonometti L."/>
            <person name="Westerberg I."/>
            <person name="Brannstrom I.O."/>
            <person name="Guillou S."/>
            <person name="Cros-Aarteil S."/>
            <person name="Calhoun S."/>
            <person name="Haridas S."/>
            <person name="Kuo A."/>
            <person name="Mondo S."/>
            <person name="Pangilinan J."/>
            <person name="Riley R."/>
            <person name="LaButti K."/>
            <person name="Andreopoulos B."/>
            <person name="Lipzen A."/>
            <person name="Chen C."/>
            <person name="Yan M."/>
            <person name="Daum C."/>
            <person name="Ng V."/>
            <person name="Clum A."/>
            <person name="Steindorff A."/>
            <person name="Ohm R.A."/>
            <person name="Martin F."/>
            <person name="Silar P."/>
            <person name="Natvig D.O."/>
            <person name="Lalanne C."/>
            <person name="Gautier V."/>
            <person name="Ament-Velasquez S.L."/>
            <person name="Kruys A."/>
            <person name="Hutchinson M.I."/>
            <person name="Powell A.J."/>
            <person name="Barry K."/>
            <person name="Miller A.N."/>
            <person name="Grigoriev I.V."/>
            <person name="Debuchy R."/>
            <person name="Gladieux P."/>
            <person name="Hiltunen Thoren M."/>
            <person name="Johannesson H."/>
        </authorList>
    </citation>
    <scope>NUCLEOTIDE SEQUENCE</scope>
    <source>
        <strain evidence="1">CBS 359.72</strain>
    </source>
</reference>
<evidence type="ECO:0008006" key="3">
    <source>
        <dbReference type="Google" id="ProtNLM"/>
    </source>
</evidence>
<evidence type="ECO:0000313" key="2">
    <source>
        <dbReference type="Proteomes" id="UP001303647"/>
    </source>
</evidence>
<dbReference type="PANTHER" id="PTHR21310:SF15">
    <property type="entry name" value="AMINOGLYCOSIDE PHOSPHOTRANSFERASE DOMAIN-CONTAINING PROTEIN"/>
    <property type="match status" value="1"/>
</dbReference>
<organism evidence="1 2">
    <name type="scientific">Corynascus novoguineensis</name>
    <dbReference type="NCBI Taxonomy" id="1126955"/>
    <lineage>
        <taxon>Eukaryota</taxon>
        <taxon>Fungi</taxon>
        <taxon>Dikarya</taxon>
        <taxon>Ascomycota</taxon>
        <taxon>Pezizomycotina</taxon>
        <taxon>Sordariomycetes</taxon>
        <taxon>Sordariomycetidae</taxon>
        <taxon>Sordariales</taxon>
        <taxon>Chaetomiaceae</taxon>
        <taxon>Corynascus</taxon>
    </lineage>
</organism>
<accession>A0AAN7D0A2</accession>
<dbReference type="PANTHER" id="PTHR21310">
    <property type="entry name" value="AMINOGLYCOSIDE PHOSPHOTRANSFERASE-RELATED-RELATED"/>
    <property type="match status" value="1"/>
</dbReference>
<dbReference type="EMBL" id="MU857606">
    <property type="protein sequence ID" value="KAK4251290.1"/>
    <property type="molecule type" value="Genomic_DNA"/>
</dbReference>
<dbReference type="Proteomes" id="UP001303647">
    <property type="component" value="Unassembled WGS sequence"/>
</dbReference>
<keyword evidence="2" id="KW-1185">Reference proteome</keyword>
<dbReference type="InterPro" id="IPR011009">
    <property type="entry name" value="Kinase-like_dom_sf"/>
</dbReference>
<dbReference type="SUPFAM" id="SSF56112">
    <property type="entry name" value="Protein kinase-like (PK-like)"/>
    <property type="match status" value="1"/>
</dbReference>
<reference evidence="1" key="2">
    <citation type="submission" date="2023-05" db="EMBL/GenBank/DDBJ databases">
        <authorList>
            <consortium name="Lawrence Berkeley National Laboratory"/>
            <person name="Steindorff A."/>
            <person name="Hensen N."/>
            <person name="Bonometti L."/>
            <person name="Westerberg I."/>
            <person name="Brannstrom I.O."/>
            <person name="Guillou S."/>
            <person name="Cros-Aarteil S."/>
            <person name="Calhoun S."/>
            <person name="Haridas S."/>
            <person name="Kuo A."/>
            <person name="Mondo S."/>
            <person name="Pangilinan J."/>
            <person name="Riley R."/>
            <person name="Labutti K."/>
            <person name="Andreopoulos B."/>
            <person name="Lipzen A."/>
            <person name="Chen C."/>
            <person name="Yanf M."/>
            <person name="Daum C."/>
            <person name="Ng V."/>
            <person name="Clum A."/>
            <person name="Ohm R."/>
            <person name="Martin F."/>
            <person name="Silar P."/>
            <person name="Natvig D."/>
            <person name="Lalanne C."/>
            <person name="Gautier V."/>
            <person name="Ament-Velasquez S.L."/>
            <person name="Kruys A."/>
            <person name="Hutchinson M.I."/>
            <person name="Powell A.J."/>
            <person name="Barry K."/>
            <person name="Miller A.N."/>
            <person name="Grigoriev I.V."/>
            <person name="Debuchy R."/>
            <person name="Gladieux P."/>
            <person name="Thoren M.H."/>
            <person name="Johannesson H."/>
        </authorList>
    </citation>
    <scope>NUCLEOTIDE SEQUENCE</scope>
    <source>
        <strain evidence="1">CBS 359.72</strain>
    </source>
</reference>
<sequence>MADLTAQATNGILTGRMYDLRHVIIDQARRWESDVMIGDRVPGETVATVWKKLSWKDLLLRSFKKDITTELAAHISRMRNLTQPFIGRIGHNGQGKPEEMRNFYDGPLCGCFGPFTGSDPEAEFDEWALSQIDNPEERAKWRPRLEKDRQKRSSPRSFVLTYGDLTWNNLMVAKDRTSGKYVITGLIDWDRSGFLPDDAEYTVFSAISLVDEAWRKILKAAVPNRNCSKDRLEFTRVLKRACNPVAGKFYCESVIQILVRYELQVSSPAIGNIWVETAPPFYLA</sequence>
<protein>
    <recommendedName>
        <fullName evidence="3">Aminoglycoside phosphotransferase domain-containing protein</fullName>
    </recommendedName>
</protein>
<evidence type="ECO:0000313" key="1">
    <source>
        <dbReference type="EMBL" id="KAK4251290.1"/>
    </source>
</evidence>
<dbReference type="AlphaFoldDB" id="A0AAN7D0A2"/>
<gene>
    <name evidence="1" type="ORF">C7999DRAFT_10908</name>
</gene>
<proteinExistence type="predicted"/>